<evidence type="ECO:0000256" key="4">
    <source>
        <dbReference type="ARBA" id="ARBA00022679"/>
    </source>
</evidence>
<comment type="caution">
    <text evidence="12">The sequence shown here is derived from an EMBL/GenBank/DDBJ whole genome shotgun (WGS) entry which is preliminary data.</text>
</comment>
<dbReference type="PANTHER" id="PTHR30616:SF2">
    <property type="entry name" value="PURINE NUCLEOSIDE PHOSPHORYLASE LACC1"/>
    <property type="match status" value="1"/>
</dbReference>
<evidence type="ECO:0000313" key="12">
    <source>
        <dbReference type="EMBL" id="MEQ2440453.1"/>
    </source>
</evidence>
<evidence type="ECO:0000256" key="6">
    <source>
        <dbReference type="ARBA" id="ARBA00022801"/>
    </source>
</evidence>
<comment type="catalytic activity">
    <reaction evidence="1">
        <text>inosine + phosphate = alpha-D-ribose 1-phosphate + hypoxanthine</text>
        <dbReference type="Rhea" id="RHEA:27646"/>
        <dbReference type="ChEBI" id="CHEBI:17368"/>
        <dbReference type="ChEBI" id="CHEBI:17596"/>
        <dbReference type="ChEBI" id="CHEBI:43474"/>
        <dbReference type="ChEBI" id="CHEBI:57720"/>
        <dbReference type="EC" id="2.4.2.1"/>
    </reaction>
    <physiologicalReaction direction="left-to-right" evidence="1">
        <dbReference type="Rhea" id="RHEA:27647"/>
    </physiologicalReaction>
</comment>
<keyword evidence="7" id="KW-0862">Zinc</keyword>
<evidence type="ECO:0000313" key="13">
    <source>
        <dbReference type="Proteomes" id="UP001489509"/>
    </source>
</evidence>
<evidence type="ECO:0000256" key="5">
    <source>
        <dbReference type="ARBA" id="ARBA00022723"/>
    </source>
</evidence>
<dbReference type="CDD" id="cd16833">
    <property type="entry name" value="YfiH"/>
    <property type="match status" value="1"/>
</dbReference>
<dbReference type="SUPFAM" id="SSF64438">
    <property type="entry name" value="CNF1/YfiH-like putative cysteine hydrolases"/>
    <property type="match status" value="1"/>
</dbReference>
<evidence type="ECO:0000256" key="10">
    <source>
        <dbReference type="ARBA" id="ARBA00049893"/>
    </source>
</evidence>
<dbReference type="EMBL" id="JBBMFD010000008">
    <property type="protein sequence ID" value="MEQ2440453.1"/>
    <property type="molecule type" value="Genomic_DNA"/>
</dbReference>
<evidence type="ECO:0000256" key="2">
    <source>
        <dbReference type="ARBA" id="ARBA00003215"/>
    </source>
</evidence>
<name>A0ABV1DZH1_9FIRM</name>
<comment type="similarity">
    <text evidence="3 11">Belongs to the purine nucleoside phosphorylase YfiH/LACC1 family.</text>
</comment>
<evidence type="ECO:0000256" key="8">
    <source>
        <dbReference type="ARBA" id="ARBA00047989"/>
    </source>
</evidence>
<keyword evidence="6" id="KW-0378">Hydrolase</keyword>
<proteinExistence type="inferred from homology"/>
<dbReference type="NCBIfam" id="TIGR00726">
    <property type="entry name" value="peptidoglycan editing factor PgeF"/>
    <property type="match status" value="1"/>
</dbReference>
<dbReference type="Proteomes" id="UP001489509">
    <property type="component" value="Unassembled WGS sequence"/>
</dbReference>
<dbReference type="PANTHER" id="PTHR30616">
    <property type="entry name" value="UNCHARACTERIZED PROTEIN YFIH"/>
    <property type="match status" value="1"/>
</dbReference>
<accession>A0ABV1DZH1</accession>
<evidence type="ECO:0000256" key="9">
    <source>
        <dbReference type="ARBA" id="ARBA00048968"/>
    </source>
</evidence>
<reference evidence="12 13" key="1">
    <citation type="submission" date="2024-03" db="EMBL/GenBank/DDBJ databases">
        <title>Human intestinal bacterial collection.</title>
        <authorList>
            <person name="Pauvert C."/>
            <person name="Hitch T.C.A."/>
            <person name="Clavel T."/>
        </authorList>
    </citation>
    <scope>NUCLEOTIDE SEQUENCE [LARGE SCALE GENOMIC DNA]</scope>
    <source>
        <strain evidence="12 13">CLA-JM-H44</strain>
    </source>
</reference>
<organism evidence="12 13">
    <name type="scientific">Solibaculum intestinale</name>
    <dbReference type="NCBI Taxonomy" id="3133165"/>
    <lineage>
        <taxon>Bacteria</taxon>
        <taxon>Bacillati</taxon>
        <taxon>Bacillota</taxon>
        <taxon>Clostridia</taxon>
        <taxon>Eubacteriales</taxon>
        <taxon>Oscillospiraceae</taxon>
        <taxon>Solibaculum</taxon>
    </lineage>
</organism>
<evidence type="ECO:0000256" key="11">
    <source>
        <dbReference type="RuleBase" id="RU361274"/>
    </source>
</evidence>
<dbReference type="Pfam" id="PF02578">
    <property type="entry name" value="Cu-oxidase_4"/>
    <property type="match status" value="1"/>
</dbReference>
<evidence type="ECO:0000256" key="1">
    <source>
        <dbReference type="ARBA" id="ARBA00000553"/>
    </source>
</evidence>
<dbReference type="InterPro" id="IPR011324">
    <property type="entry name" value="Cytotoxic_necrot_fac-like_cat"/>
</dbReference>
<protein>
    <recommendedName>
        <fullName evidence="11">Purine nucleoside phosphorylase</fullName>
    </recommendedName>
</protein>
<comment type="function">
    <text evidence="2">Purine nucleoside enzyme that catalyzes the phosphorolysis of adenosine and inosine nucleosides, yielding D-ribose 1-phosphate and the respective free bases, adenine and hypoxanthine. Also catalyzes the phosphorolysis of S-methyl-5'-thioadenosine into adenine and S-methyl-5-thio-alpha-D-ribose 1-phosphate. Also has adenosine deaminase activity.</text>
</comment>
<dbReference type="RefSeq" id="WP_349219027.1">
    <property type="nucleotide sequence ID" value="NZ_JBBMFD010000008.1"/>
</dbReference>
<comment type="catalytic activity">
    <reaction evidence="8">
        <text>adenosine + H2O + H(+) = inosine + NH4(+)</text>
        <dbReference type="Rhea" id="RHEA:24408"/>
        <dbReference type="ChEBI" id="CHEBI:15377"/>
        <dbReference type="ChEBI" id="CHEBI:15378"/>
        <dbReference type="ChEBI" id="CHEBI:16335"/>
        <dbReference type="ChEBI" id="CHEBI:17596"/>
        <dbReference type="ChEBI" id="CHEBI:28938"/>
        <dbReference type="EC" id="3.5.4.4"/>
    </reaction>
    <physiologicalReaction direction="left-to-right" evidence="8">
        <dbReference type="Rhea" id="RHEA:24409"/>
    </physiologicalReaction>
</comment>
<gene>
    <name evidence="12" type="primary">pgeF</name>
    <name evidence="12" type="ORF">WMO26_06410</name>
</gene>
<keyword evidence="13" id="KW-1185">Reference proteome</keyword>
<dbReference type="InterPro" id="IPR003730">
    <property type="entry name" value="Cu_polyphenol_OxRdtase"/>
</dbReference>
<sequence>MNSIGNMRLEQKDGVGFLTFPALSEELGFRHAFSTRLGGVSEGEFAALNLSFGRGDPDENVRENYRRISLAAGFDPQSLVFSAQDHHTVIRRVTEEDRGKGIRRKKDYQSVDGLITDVPGLTLVTHYADCVPLFFLDPVHKAIGLTHAGWRGTVSSIGPITVKRMREEFGTDPRDLKAAVGPSIGKCCYEVDDAVADRVRALSGIHLEQVLFPKENGRYQLDLWELNRQLLVGAGIPQTQITVSGICTCCHSDLLFSHRATGGRRGGLAAFLEILPE</sequence>
<evidence type="ECO:0000256" key="7">
    <source>
        <dbReference type="ARBA" id="ARBA00022833"/>
    </source>
</evidence>
<dbReference type="InterPro" id="IPR038371">
    <property type="entry name" value="Cu_polyphenol_OxRdtase_sf"/>
</dbReference>
<keyword evidence="4" id="KW-0808">Transferase</keyword>
<evidence type="ECO:0000256" key="3">
    <source>
        <dbReference type="ARBA" id="ARBA00007353"/>
    </source>
</evidence>
<comment type="catalytic activity">
    <reaction evidence="10">
        <text>S-methyl-5'-thioadenosine + phosphate = 5-(methylsulfanyl)-alpha-D-ribose 1-phosphate + adenine</text>
        <dbReference type="Rhea" id="RHEA:11852"/>
        <dbReference type="ChEBI" id="CHEBI:16708"/>
        <dbReference type="ChEBI" id="CHEBI:17509"/>
        <dbReference type="ChEBI" id="CHEBI:43474"/>
        <dbReference type="ChEBI" id="CHEBI:58533"/>
        <dbReference type="EC" id="2.4.2.28"/>
    </reaction>
    <physiologicalReaction direction="left-to-right" evidence="10">
        <dbReference type="Rhea" id="RHEA:11853"/>
    </physiologicalReaction>
</comment>
<dbReference type="Gene3D" id="3.60.140.10">
    <property type="entry name" value="CNF1/YfiH-like putative cysteine hydrolases"/>
    <property type="match status" value="1"/>
</dbReference>
<comment type="catalytic activity">
    <reaction evidence="9">
        <text>adenosine + phosphate = alpha-D-ribose 1-phosphate + adenine</text>
        <dbReference type="Rhea" id="RHEA:27642"/>
        <dbReference type="ChEBI" id="CHEBI:16335"/>
        <dbReference type="ChEBI" id="CHEBI:16708"/>
        <dbReference type="ChEBI" id="CHEBI:43474"/>
        <dbReference type="ChEBI" id="CHEBI:57720"/>
        <dbReference type="EC" id="2.4.2.1"/>
    </reaction>
    <physiologicalReaction direction="left-to-right" evidence="9">
        <dbReference type="Rhea" id="RHEA:27643"/>
    </physiologicalReaction>
</comment>
<keyword evidence="5" id="KW-0479">Metal-binding</keyword>